<evidence type="ECO:0000256" key="2">
    <source>
        <dbReference type="ARBA" id="ARBA00023125"/>
    </source>
</evidence>
<dbReference type="PANTHER" id="PTHR30055">
    <property type="entry name" value="HTH-TYPE TRANSCRIPTIONAL REGULATOR RUTR"/>
    <property type="match status" value="1"/>
</dbReference>
<dbReference type="PANTHER" id="PTHR30055:SF234">
    <property type="entry name" value="HTH-TYPE TRANSCRIPTIONAL REGULATOR BETI"/>
    <property type="match status" value="1"/>
</dbReference>
<feature type="DNA-binding region" description="H-T-H motif" evidence="4">
    <location>
        <begin position="78"/>
        <end position="97"/>
    </location>
</feature>
<dbReference type="InterPro" id="IPR001647">
    <property type="entry name" value="HTH_TetR"/>
</dbReference>
<evidence type="ECO:0000256" key="1">
    <source>
        <dbReference type="ARBA" id="ARBA00023015"/>
    </source>
</evidence>
<protein>
    <submittedName>
        <fullName evidence="6">TetR family transcriptional regulator</fullName>
    </submittedName>
</protein>
<dbReference type="Gene3D" id="1.10.357.10">
    <property type="entry name" value="Tetracycline Repressor, domain 2"/>
    <property type="match status" value="1"/>
</dbReference>
<gene>
    <name evidence="6" type="ORF">DFR68_103246</name>
</gene>
<dbReference type="GO" id="GO:0000976">
    <property type="term" value="F:transcription cis-regulatory region binding"/>
    <property type="evidence" value="ECO:0007669"/>
    <property type="project" value="TreeGrafter"/>
</dbReference>
<comment type="caution">
    <text evidence="6">The sequence shown here is derived from an EMBL/GenBank/DDBJ whole genome shotgun (WGS) entry which is preliminary data.</text>
</comment>
<dbReference type="InterPro" id="IPR009057">
    <property type="entry name" value="Homeodomain-like_sf"/>
</dbReference>
<dbReference type="InterPro" id="IPR036271">
    <property type="entry name" value="Tet_transcr_reg_TetR-rel_C_sf"/>
</dbReference>
<sequence>MRATDRGNERSVRFGGRGENPARAQYSVCMSAQTEGLTGPLPRGRHRLTRAEVQSSQYRRLCGAALVAVGELGYTATTVADIVTRAQVARRTFYAMFAGKDECFAAAYDFGVDMGLRRLRDAVGTSGSVTFHERVRTLFEIYLAVLAAQPEATRALYIETLVAGGPLVSHRARVHRLFVEYILEVARLGVGRGELVAEPDAQLVDMLLGGIDDRIRDCLHERGAAALPELAPLFTRTAVALCGARR</sequence>
<accession>A0A370H8L3</accession>
<dbReference type="EMBL" id="QQAZ01000003">
    <property type="protein sequence ID" value="RDI52859.1"/>
    <property type="molecule type" value="Genomic_DNA"/>
</dbReference>
<dbReference type="SUPFAM" id="SSF48498">
    <property type="entry name" value="Tetracyclin repressor-like, C-terminal domain"/>
    <property type="match status" value="1"/>
</dbReference>
<dbReference type="GO" id="GO:0003700">
    <property type="term" value="F:DNA-binding transcription factor activity"/>
    <property type="evidence" value="ECO:0007669"/>
    <property type="project" value="TreeGrafter"/>
</dbReference>
<keyword evidence="1" id="KW-0805">Transcription regulation</keyword>
<organism evidence="6 7">
    <name type="scientific">Nocardia mexicana</name>
    <dbReference type="NCBI Taxonomy" id="279262"/>
    <lineage>
        <taxon>Bacteria</taxon>
        <taxon>Bacillati</taxon>
        <taxon>Actinomycetota</taxon>
        <taxon>Actinomycetes</taxon>
        <taxon>Mycobacteriales</taxon>
        <taxon>Nocardiaceae</taxon>
        <taxon>Nocardia</taxon>
    </lineage>
</organism>
<name>A0A370H8L3_9NOCA</name>
<evidence type="ECO:0000313" key="7">
    <source>
        <dbReference type="Proteomes" id="UP000255355"/>
    </source>
</evidence>
<dbReference type="Pfam" id="PF00440">
    <property type="entry name" value="TetR_N"/>
    <property type="match status" value="1"/>
</dbReference>
<evidence type="ECO:0000313" key="6">
    <source>
        <dbReference type="EMBL" id="RDI52859.1"/>
    </source>
</evidence>
<evidence type="ECO:0000256" key="3">
    <source>
        <dbReference type="ARBA" id="ARBA00023163"/>
    </source>
</evidence>
<dbReference type="SUPFAM" id="SSF46689">
    <property type="entry name" value="Homeodomain-like"/>
    <property type="match status" value="1"/>
</dbReference>
<evidence type="ECO:0000256" key="4">
    <source>
        <dbReference type="PROSITE-ProRule" id="PRU00335"/>
    </source>
</evidence>
<keyword evidence="3" id="KW-0804">Transcription</keyword>
<proteinExistence type="predicted"/>
<keyword evidence="7" id="KW-1185">Reference proteome</keyword>
<reference evidence="6 7" key="1">
    <citation type="submission" date="2018-07" db="EMBL/GenBank/DDBJ databases">
        <title>Genomic Encyclopedia of Type Strains, Phase IV (KMG-IV): sequencing the most valuable type-strain genomes for metagenomic binning, comparative biology and taxonomic classification.</title>
        <authorList>
            <person name="Goeker M."/>
        </authorList>
    </citation>
    <scope>NUCLEOTIDE SEQUENCE [LARGE SCALE GENOMIC DNA]</scope>
    <source>
        <strain evidence="6 7">DSM 44952</strain>
    </source>
</reference>
<feature type="domain" description="HTH tetR-type" evidence="5">
    <location>
        <begin position="55"/>
        <end position="115"/>
    </location>
</feature>
<dbReference type="PROSITE" id="PS50977">
    <property type="entry name" value="HTH_TETR_2"/>
    <property type="match status" value="1"/>
</dbReference>
<keyword evidence="2 4" id="KW-0238">DNA-binding</keyword>
<dbReference type="STRING" id="1210089.GCA_001613165_07193"/>
<dbReference type="InterPro" id="IPR050109">
    <property type="entry name" value="HTH-type_TetR-like_transc_reg"/>
</dbReference>
<evidence type="ECO:0000259" key="5">
    <source>
        <dbReference type="PROSITE" id="PS50977"/>
    </source>
</evidence>
<dbReference type="Proteomes" id="UP000255355">
    <property type="component" value="Unassembled WGS sequence"/>
</dbReference>
<dbReference type="AlphaFoldDB" id="A0A370H8L3"/>